<name>A0AAX4IGQ3_9PEZI</name>
<dbReference type="Gene3D" id="3.90.1590.10">
    <property type="entry name" value="glutathione-dependent formaldehyde- activating enzyme (gfa)"/>
    <property type="match status" value="2"/>
</dbReference>
<keyword evidence="3" id="KW-0862">Zinc</keyword>
<dbReference type="PANTHER" id="PTHR33337:SF30">
    <property type="entry name" value="DUF636 DOMAIN PROTEIN (AFU_ORTHOLOGUE AFUA_1G03180)"/>
    <property type="match status" value="1"/>
</dbReference>
<dbReference type="PROSITE" id="PS51891">
    <property type="entry name" value="CENP_V_GFA"/>
    <property type="match status" value="1"/>
</dbReference>
<protein>
    <submittedName>
        <fullName evidence="6">CENP-V/GFA domain, Mss4-like superfamily protein</fullName>
    </submittedName>
</protein>
<dbReference type="GO" id="GO:0046872">
    <property type="term" value="F:metal ion binding"/>
    <property type="evidence" value="ECO:0007669"/>
    <property type="project" value="UniProtKB-KW"/>
</dbReference>
<dbReference type="Pfam" id="PF04828">
    <property type="entry name" value="GFA"/>
    <property type="match status" value="1"/>
</dbReference>
<dbReference type="EMBL" id="CP137308">
    <property type="protein sequence ID" value="WQF82106.1"/>
    <property type="molecule type" value="Genomic_DNA"/>
</dbReference>
<evidence type="ECO:0000256" key="4">
    <source>
        <dbReference type="ARBA" id="ARBA00023239"/>
    </source>
</evidence>
<keyword evidence="4" id="KW-0456">Lyase</keyword>
<dbReference type="InterPro" id="IPR011057">
    <property type="entry name" value="Mss4-like_sf"/>
</dbReference>
<keyword evidence="7" id="KW-1185">Reference proteome</keyword>
<evidence type="ECO:0000256" key="3">
    <source>
        <dbReference type="ARBA" id="ARBA00022833"/>
    </source>
</evidence>
<dbReference type="KEGG" id="cdet:87943623"/>
<dbReference type="GeneID" id="87943623"/>
<dbReference type="InterPro" id="IPR006913">
    <property type="entry name" value="CENP-V/GFA"/>
</dbReference>
<organism evidence="6 7">
    <name type="scientific">Colletotrichum destructivum</name>
    <dbReference type="NCBI Taxonomy" id="34406"/>
    <lineage>
        <taxon>Eukaryota</taxon>
        <taxon>Fungi</taxon>
        <taxon>Dikarya</taxon>
        <taxon>Ascomycota</taxon>
        <taxon>Pezizomycotina</taxon>
        <taxon>Sordariomycetes</taxon>
        <taxon>Hypocreomycetidae</taxon>
        <taxon>Glomerellales</taxon>
        <taxon>Glomerellaceae</taxon>
        <taxon>Colletotrichum</taxon>
        <taxon>Colletotrichum destructivum species complex</taxon>
    </lineage>
</organism>
<gene>
    <name evidence="6" type="ORF">CDEST_07120</name>
</gene>
<reference evidence="7" key="1">
    <citation type="journal article" date="2023" name="bioRxiv">
        <title>Complete genome of the Medicago anthracnose fungus, Colletotrichum destructivum, reveals a mini-chromosome-like region within a core chromosome.</title>
        <authorList>
            <person name="Lapalu N."/>
            <person name="Simon A."/>
            <person name="Lu A."/>
            <person name="Plaumann P.-L."/>
            <person name="Amselem J."/>
            <person name="Pigne S."/>
            <person name="Auger A."/>
            <person name="Koch C."/>
            <person name="Dallery J.-F."/>
            <person name="O'Connell R.J."/>
        </authorList>
    </citation>
    <scope>NUCLEOTIDE SEQUENCE [LARGE SCALE GENOMIC DNA]</scope>
    <source>
        <strain evidence="7">CBS 520.97</strain>
    </source>
</reference>
<dbReference type="RefSeq" id="XP_062779330.1">
    <property type="nucleotide sequence ID" value="XM_062923279.1"/>
</dbReference>
<accession>A0AAX4IGQ3</accession>
<comment type="similarity">
    <text evidence="1">Belongs to the Gfa family.</text>
</comment>
<sequence>MADSITIKAQCLCKEHMFSASLARSALPMKAVCCHCTSCRRVTGSLYSSCAPWPNPSEDLSGLDKYSYSRHTDIFFCRSCSSKLFCRVVVSSLGPAVYVVTGALENTPGLVEYSSHMFVGDTVDGGASVWLPPAKRWNEGRGSQELSLESSPASKGLLSALPPRGARASPSVTPFHCHCRGVHLSLRSAADLKADPAGVSTTSCINPQSLKFKASADSCDSCRLTFGSDVNAWAFAPLTHIGFDLAGNSSPALPEFPRSLAALREAVTATQSRDARLGTLAVYDSSPDVERYFCSRCAANVFYAVRDRDGMVDIAVGLLHHPNGARAEGLLAWSYGKVGWDVDVAGGWREEIVTSVKSLSSEWMTPVREGQHIG</sequence>
<keyword evidence="2" id="KW-0479">Metal-binding</keyword>
<dbReference type="AlphaFoldDB" id="A0AAX4IGQ3"/>
<evidence type="ECO:0000259" key="5">
    <source>
        <dbReference type="PROSITE" id="PS51891"/>
    </source>
</evidence>
<evidence type="ECO:0000256" key="2">
    <source>
        <dbReference type="ARBA" id="ARBA00022723"/>
    </source>
</evidence>
<dbReference type="GO" id="GO:0016846">
    <property type="term" value="F:carbon-sulfur lyase activity"/>
    <property type="evidence" value="ECO:0007669"/>
    <property type="project" value="InterPro"/>
</dbReference>
<dbReference type="SUPFAM" id="SSF51316">
    <property type="entry name" value="Mss4-like"/>
    <property type="match status" value="2"/>
</dbReference>
<evidence type="ECO:0000313" key="6">
    <source>
        <dbReference type="EMBL" id="WQF82106.1"/>
    </source>
</evidence>
<dbReference type="PANTHER" id="PTHR33337">
    <property type="entry name" value="GFA DOMAIN-CONTAINING PROTEIN"/>
    <property type="match status" value="1"/>
</dbReference>
<proteinExistence type="inferred from homology"/>
<evidence type="ECO:0000256" key="1">
    <source>
        <dbReference type="ARBA" id="ARBA00005495"/>
    </source>
</evidence>
<dbReference type="Proteomes" id="UP001322277">
    <property type="component" value="Chromosome 4"/>
</dbReference>
<feature type="domain" description="CENP-V/GFA" evidence="5">
    <location>
        <begin position="7"/>
        <end position="114"/>
    </location>
</feature>
<evidence type="ECO:0000313" key="7">
    <source>
        <dbReference type="Proteomes" id="UP001322277"/>
    </source>
</evidence>